<keyword evidence="2" id="KW-0560">Oxidoreductase</keyword>
<sequence length="252" mass="26381">MNLTDRIIVITGGGRGLGAAYAVGAAKEGAIVVLADIADPSETVSAIEEFGGTVRALKVDITDQDAVESMVDAVVDEFGRIDALVNNAAYFRAAESGSFEDVALDELDKCLTVNIRGTWLSTKAVVPTMKAAGYGKIINVSSASVWKGTSATGPHYLTSKAAIIGFTRALARELGPHNICVNSLIPDAIPATGDDVEDDLTSPAAQRQIGNRCLKRRQTPEDMVGTLVYLCSSGSDFVTGQSLHVNGGSYLT</sequence>
<comment type="similarity">
    <text evidence="1">Belongs to the short-chain dehydrogenases/reductases (SDR) family.</text>
</comment>
<dbReference type="AlphaFoldDB" id="A0A0M9WLT4"/>
<protein>
    <recommendedName>
        <fullName evidence="5">Short-chain dehydrogenase</fullName>
    </recommendedName>
</protein>
<reference evidence="4" key="2">
    <citation type="submission" date="2015-01" db="EMBL/GenBank/DDBJ databases">
        <title>Draft genome sequence of potential hydrocarbon metabolising strain of Rhodococcus rhodochrous.</title>
        <authorList>
            <person name="Aggarwal R.K."/>
            <person name="Dawar C."/>
        </authorList>
    </citation>
    <scope>NUCLEOTIDE SEQUENCE [LARGE SCALE GENOMIC DNA]</scope>
    <source>
        <strain evidence="4">KG-21</strain>
    </source>
</reference>
<dbReference type="Proteomes" id="UP000037712">
    <property type="component" value="Unassembled WGS sequence"/>
</dbReference>
<reference evidence="3 4" key="1">
    <citation type="journal article" date="2015" name="Genome Announc.">
        <title>Draft Genome Sequence of Rhodococcus rhodochrous Strain KG-21, a Soil Isolate from Oil Fields of Krishna-Godavari Basin, India.</title>
        <authorList>
            <person name="Dawar C."/>
            <person name="Aggarwal R.K."/>
        </authorList>
    </citation>
    <scope>NUCLEOTIDE SEQUENCE [LARGE SCALE GENOMIC DNA]</scope>
    <source>
        <strain evidence="3 4">KG-21</strain>
    </source>
</reference>
<gene>
    <name evidence="3" type="ORF">Z051_23960</name>
</gene>
<dbReference type="Gene3D" id="3.40.50.720">
    <property type="entry name" value="NAD(P)-binding Rossmann-like Domain"/>
    <property type="match status" value="1"/>
</dbReference>
<dbReference type="SUPFAM" id="SSF51735">
    <property type="entry name" value="NAD(P)-binding Rossmann-fold domains"/>
    <property type="match status" value="1"/>
</dbReference>
<evidence type="ECO:0000256" key="2">
    <source>
        <dbReference type="ARBA" id="ARBA00023002"/>
    </source>
</evidence>
<dbReference type="FunFam" id="3.40.50.720:FF:000084">
    <property type="entry name" value="Short-chain dehydrogenase reductase"/>
    <property type="match status" value="1"/>
</dbReference>
<name>A0A0M9WLT4_RHORH</name>
<comment type="caution">
    <text evidence="3">The sequence shown here is derived from an EMBL/GenBank/DDBJ whole genome shotgun (WGS) entry which is preliminary data.</text>
</comment>
<proteinExistence type="inferred from homology"/>
<accession>A0A0M9WLT4</accession>
<dbReference type="PRINTS" id="PR00081">
    <property type="entry name" value="GDHRDH"/>
</dbReference>
<dbReference type="CDD" id="cd05233">
    <property type="entry name" value="SDR_c"/>
    <property type="match status" value="1"/>
</dbReference>
<dbReference type="InterPro" id="IPR002347">
    <property type="entry name" value="SDR_fam"/>
</dbReference>
<dbReference type="PANTHER" id="PTHR42760:SF133">
    <property type="entry name" value="3-OXOACYL-[ACYL-CARRIER-PROTEIN] REDUCTASE"/>
    <property type="match status" value="1"/>
</dbReference>
<evidence type="ECO:0008006" key="5">
    <source>
        <dbReference type="Google" id="ProtNLM"/>
    </source>
</evidence>
<dbReference type="EMBL" id="AZYO01000096">
    <property type="protein sequence ID" value="KOS53723.1"/>
    <property type="molecule type" value="Genomic_DNA"/>
</dbReference>
<evidence type="ECO:0000313" key="4">
    <source>
        <dbReference type="Proteomes" id="UP000037712"/>
    </source>
</evidence>
<organism evidence="3 4">
    <name type="scientific">Rhodococcus rhodochrous KG-21</name>
    <dbReference type="NCBI Taxonomy" id="1441923"/>
    <lineage>
        <taxon>Bacteria</taxon>
        <taxon>Bacillati</taxon>
        <taxon>Actinomycetota</taxon>
        <taxon>Actinomycetes</taxon>
        <taxon>Mycobacteriales</taxon>
        <taxon>Nocardiaceae</taxon>
        <taxon>Rhodococcus</taxon>
    </lineage>
</organism>
<dbReference type="RefSeq" id="WP_054374851.1">
    <property type="nucleotide sequence ID" value="NZ_AZYO01000096.1"/>
</dbReference>
<dbReference type="PANTHER" id="PTHR42760">
    <property type="entry name" value="SHORT-CHAIN DEHYDROGENASES/REDUCTASES FAMILY MEMBER"/>
    <property type="match status" value="1"/>
</dbReference>
<dbReference type="PRINTS" id="PR00080">
    <property type="entry name" value="SDRFAMILY"/>
</dbReference>
<dbReference type="GO" id="GO:0016616">
    <property type="term" value="F:oxidoreductase activity, acting on the CH-OH group of donors, NAD or NADP as acceptor"/>
    <property type="evidence" value="ECO:0007669"/>
    <property type="project" value="TreeGrafter"/>
</dbReference>
<evidence type="ECO:0000313" key="3">
    <source>
        <dbReference type="EMBL" id="KOS53723.1"/>
    </source>
</evidence>
<evidence type="ECO:0000256" key="1">
    <source>
        <dbReference type="ARBA" id="ARBA00006484"/>
    </source>
</evidence>
<dbReference type="InterPro" id="IPR036291">
    <property type="entry name" value="NAD(P)-bd_dom_sf"/>
</dbReference>
<dbReference type="PATRIC" id="fig|1441923.3.peg.5209"/>
<dbReference type="Pfam" id="PF13561">
    <property type="entry name" value="adh_short_C2"/>
    <property type="match status" value="1"/>
</dbReference>